<keyword evidence="3" id="KW-1185">Reference proteome</keyword>
<dbReference type="GO" id="GO:0005814">
    <property type="term" value="C:centriole"/>
    <property type="evidence" value="ECO:0007669"/>
    <property type="project" value="TreeGrafter"/>
</dbReference>
<reference evidence="3" key="2">
    <citation type="submission" date="2009-11" db="EMBL/GenBank/DDBJ databases">
        <title>The Genome Sequence of Allomyces macrogynus strain ATCC 38327.</title>
        <authorList>
            <consortium name="The Broad Institute Genome Sequencing Platform"/>
            <person name="Russ C."/>
            <person name="Cuomo C."/>
            <person name="Shea T."/>
            <person name="Young S.K."/>
            <person name="Zeng Q."/>
            <person name="Koehrsen M."/>
            <person name="Haas B."/>
            <person name="Borodovsky M."/>
            <person name="Guigo R."/>
            <person name="Alvarado L."/>
            <person name="Berlin A."/>
            <person name="Borenstein D."/>
            <person name="Chen Z."/>
            <person name="Engels R."/>
            <person name="Freedman E."/>
            <person name="Gellesch M."/>
            <person name="Goldberg J."/>
            <person name="Griggs A."/>
            <person name="Gujja S."/>
            <person name="Heiman D."/>
            <person name="Hepburn T."/>
            <person name="Howarth C."/>
            <person name="Jen D."/>
            <person name="Larson L."/>
            <person name="Lewis B."/>
            <person name="Mehta T."/>
            <person name="Park D."/>
            <person name="Pearson M."/>
            <person name="Roberts A."/>
            <person name="Saif S."/>
            <person name="Shenoy N."/>
            <person name="Sisk P."/>
            <person name="Stolte C."/>
            <person name="Sykes S."/>
            <person name="Walk T."/>
            <person name="White J."/>
            <person name="Yandava C."/>
            <person name="Burger G."/>
            <person name="Gray M.W."/>
            <person name="Holland P.W.H."/>
            <person name="King N."/>
            <person name="Lang F.B.F."/>
            <person name="Roger A.J."/>
            <person name="Ruiz-Trillo I."/>
            <person name="Lander E."/>
            <person name="Nusbaum C."/>
        </authorList>
    </citation>
    <scope>NUCLEOTIDE SEQUENCE [LARGE SCALE GENOMIC DNA]</scope>
    <source>
        <strain evidence="3">ATCC 38327</strain>
    </source>
</reference>
<dbReference type="PANTHER" id="PTHR21254">
    <property type="entry name" value="C2 DOMAIN-CONTAINING PROTEIN 3"/>
    <property type="match status" value="1"/>
</dbReference>
<dbReference type="eggNOG" id="ENOG502T6SH">
    <property type="taxonomic scope" value="Eukaryota"/>
</dbReference>
<feature type="region of interest" description="Disordered" evidence="1">
    <location>
        <begin position="1432"/>
        <end position="1493"/>
    </location>
</feature>
<evidence type="ECO:0008006" key="4">
    <source>
        <dbReference type="Google" id="ProtNLM"/>
    </source>
</evidence>
<dbReference type="VEuPathDB" id="FungiDB:AMAG_05215"/>
<dbReference type="OrthoDB" id="5587141at2759"/>
<feature type="region of interest" description="Disordered" evidence="1">
    <location>
        <begin position="210"/>
        <end position="245"/>
    </location>
</feature>
<evidence type="ECO:0000313" key="2">
    <source>
        <dbReference type="EMBL" id="KNE59752.1"/>
    </source>
</evidence>
<reference evidence="2 3" key="1">
    <citation type="submission" date="2009-11" db="EMBL/GenBank/DDBJ databases">
        <title>Annotation of Allomyces macrogynus ATCC 38327.</title>
        <authorList>
            <consortium name="The Broad Institute Genome Sequencing Platform"/>
            <person name="Russ C."/>
            <person name="Cuomo C."/>
            <person name="Burger G."/>
            <person name="Gray M.W."/>
            <person name="Holland P.W.H."/>
            <person name="King N."/>
            <person name="Lang F.B.F."/>
            <person name="Roger A.J."/>
            <person name="Ruiz-Trillo I."/>
            <person name="Young S.K."/>
            <person name="Zeng Q."/>
            <person name="Gargeya S."/>
            <person name="Fitzgerald M."/>
            <person name="Haas B."/>
            <person name="Abouelleil A."/>
            <person name="Alvarado L."/>
            <person name="Arachchi H.M."/>
            <person name="Berlin A."/>
            <person name="Chapman S.B."/>
            <person name="Gearin G."/>
            <person name="Goldberg J."/>
            <person name="Griggs A."/>
            <person name="Gujja S."/>
            <person name="Hansen M."/>
            <person name="Heiman D."/>
            <person name="Howarth C."/>
            <person name="Larimer J."/>
            <person name="Lui A."/>
            <person name="MacDonald P.J.P."/>
            <person name="McCowen C."/>
            <person name="Montmayeur A."/>
            <person name="Murphy C."/>
            <person name="Neiman D."/>
            <person name="Pearson M."/>
            <person name="Priest M."/>
            <person name="Roberts A."/>
            <person name="Saif S."/>
            <person name="Shea T."/>
            <person name="Sisk P."/>
            <person name="Stolte C."/>
            <person name="Sykes S."/>
            <person name="Wortman J."/>
            <person name="Nusbaum C."/>
            <person name="Birren B."/>
        </authorList>
    </citation>
    <scope>NUCLEOTIDE SEQUENCE [LARGE SCALE GENOMIC DNA]</scope>
    <source>
        <strain evidence="2 3">ATCC 38327</strain>
    </source>
</reference>
<feature type="compositionally biased region" description="Pro residues" evidence="1">
    <location>
        <begin position="216"/>
        <end position="227"/>
    </location>
</feature>
<feature type="region of interest" description="Disordered" evidence="1">
    <location>
        <begin position="24"/>
        <end position="57"/>
    </location>
</feature>
<feature type="region of interest" description="Disordered" evidence="1">
    <location>
        <begin position="110"/>
        <end position="145"/>
    </location>
</feature>
<feature type="compositionally biased region" description="Low complexity" evidence="1">
    <location>
        <begin position="1437"/>
        <end position="1457"/>
    </location>
</feature>
<dbReference type="GO" id="GO:0071539">
    <property type="term" value="P:protein localization to centrosome"/>
    <property type="evidence" value="ECO:0007669"/>
    <property type="project" value="TreeGrafter"/>
</dbReference>
<evidence type="ECO:0000313" key="3">
    <source>
        <dbReference type="Proteomes" id="UP000054350"/>
    </source>
</evidence>
<protein>
    <recommendedName>
        <fullName evidence="4">C2 domain-containing protein</fullName>
    </recommendedName>
</protein>
<name>A0A0L0SBD8_ALLM3</name>
<feature type="compositionally biased region" description="Acidic residues" evidence="1">
    <location>
        <begin position="1586"/>
        <end position="1596"/>
    </location>
</feature>
<evidence type="ECO:0000256" key="1">
    <source>
        <dbReference type="SAM" id="MobiDB-lite"/>
    </source>
</evidence>
<dbReference type="Proteomes" id="UP000054350">
    <property type="component" value="Unassembled WGS sequence"/>
</dbReference>
<gene>
    <name evidence="2" type="ORF">AMAG_05215</name>
</gene>
<dbReference type="GO" id="GO:0060271">
    <property type="term" value="P:cilium assembly"/>
    <property type="evidence" value="ECO:0007669"/>
    <property type="project" value="TreeGrafter"/>
</dbReference>
<accession>A0A0L0SBD8</accession>
<feature type="region of interest" description="Disordered" evidence="1">
    <location>
        <begin position="703"/>
        <end position="734"/>
    </location>
</feature>
<feature type="region of interest" description="Disordered" evidence="1">
    <location>
        <begin position="1554"/>
        <end position="1596"/>
    </location>
</feature>
<feature type="compositionally biased region" description="Low complexity" evidence="1">
    <location>
        <begin position="110"/>
        <end position="125"/>
    </location>
</feature>
<proteinExistence type="predicted"/>
<dbReference type="EMBL" id="GG745335">
    <property type="protein sequence ID" value="KNE59752.1"/>
    <property type="molecule type" value="Genomic_DNA"/>
</dbReference>
<dbReference type="PANTHER" id="PTHR21254:SF1">
    <property type="entry name" value="C2 DOMAIN-CONTAINING PROTEIN 3"/>
    <property type="match status" value="1"/>
</dbReference>
<feature type="region of interest" description="Disordered" evidence="1">
    <location>
        <begin position="476"/>
        <end position="498"/>
    </location>
</feature>
<sequence length="1657" mass="175232">MDELAADADVDSTTPNMTILQSKLDLEPLSPPRRPHATTPPVLPASRRTRQATLDEPVVGRFSPSLAAKIAALHAARRRRPEPAADVPPVVRVAKSRLREVPLDRLLLKQHAQQQQRQHQQPQHQSATGDDQGGPKLALDEVDGSLDDGDVTSLATTTDSTDLSLTALLIDDDDRLDQFDMDEYALIEALNGSRENQLETINLLLGRKARENDVAPSPPDPVSPSPPDEPEPEPEPPAHNSAALPLTNVPAPRRRIASPPLSPLVSPLSVMDAAHVVHLGHVYGIAIHVRDLSLASAAVVALQKQAGLAHLTPGPTSARALTEGLVVEIGVHLPGKLGARQFELVVRNSAMVRAQRHAGKRNSDDNDDLGACVRLACHQHDVVPVQFDGALVQAFLTQTCAVRMTVRPRPGPRAARGARTAAGAGMTGVAHVKLVHLMQADRFVTQIDVPVFTASDQFLGHVALTLALMPAMPVEKALPSSPEPEEQAANPVQPPPPRIVVPEPPFPLELRVSIGHFVPVATPRSTYKAFPAERAAQNVAVHVESGLSVTVRLDVPLETRAHPWTAQSVEQKVGLVMDQVQVEADAHRVNFDAQLAVPTSMAQLAPWIEAPLVVELWLHAGSVAQIDGSEMQQTSSAKTLFGMVKLPLHQVLQTVLRTFPKVVWHQLLPIALADLTCPVVDPRTGTHRGWLEAGIEVARRNTPVLSAPDTRSRPAPQPAGMAAAEPAVSPLPPPSPPPSATLLVRFHSASGMLTLARHVLAQLVQHEQDAIDPFAPALLDLPGPQTEYAHALRRVLHGDALNLYVSLSIFPPAAAKRFGVDPTSLVSPIAWDAAVPAWDADDPGHELVLPRIDSAVLAWFEAPHAVAHGQIVHRFTTTSGSAPLDDVVVGEFRIDLARLVKRSGGLADAYVTVRAPADVVVGARHVAVPALDAVGCVHVDVVFTDTVPRALPEFAPVLVRLEMAGHLQRAGLATVLGASAMQRSVSVEPGVHIDVDLALFQSPGAAAVTADASGTWTWSTELVLTAEVMQAVLNGRVVVHVRDNGDEPVGTAVIDTYAVAHALLRLLNGYLPADRVAFRAPVLPVESPTAVAMTAVGAFVIKHGVETPVMARLVRMAQVSPVVGCAHDQDGVDHAADAGVQNDHGPAGPLPAQPAHVQQHHADAVVDDASVLFEVTVVEAQALSVPTPPSQGPTVVYVSFAWTTDTSLATDLGASIRSTVSDAPDRQTHHTPAAQLEAPAHVAWHATTYVAQSTTRAALARLRRKKVVVFKVWVAAAEEGAVVPTAHDRLVGFAKVDVAPLAHGMPMLDGWYNVLDFHGESCGQLHVRVRPVAPLQEEGASSSLVVQLVPVTVAPSAQPVVAAAAIPASPPRVELDASVSDGESSVSLDLFVADPSHLDAGGNLHDLDDVHLLDLPDVAELANYRDSDDIHKAARKSPGGSSVVIPSPLTSSASLTTVPNPVDEDGDAALSTTTDNDDDDENDGDGHDQNGPLSRFALSSSLLARASQLSRAAAAAAVMVTSSASTAHDRVEKTGRRASTAASLAAHSLTLSPLPDLSSTSTWDEADDDDGVASADVSLTSSDDASGGDDDDDDFDIDAVLARPWGTRALRASRPAPRPVVDRLRDDAAAVQAQIAAIQRRADSFSTVLRARGVRGA</sequence>
<organism evidence="2 3">
    <name type="scientific">Allomyces macrogynus (strain ATCC 38327)</name>
    <name type="common">Allomyces javanicus var. macrogynus</name>
    <dbReference type="NCBI Taxonomy" id="578462"/>
    <lineage>
        <taxon>Eukaryota</taxon>
        <taxon>Fungi</taxon>
        <taxon>Fungi incertae sedis</taxon>
        <taxon>Blastocladiomycota</taxon>
        <taxon>Blastocladiomycetes</taxon>
        <taxon>Blastocladiales</taxon>
        <taxon>Blastocladiaceae</taxon>
        <taxon>Allomyces</taxon>
    </lineage>
</organism>
<dbReference type="STRING" id="578462.A0A0L0SBD8"/>
<feature type="compositionally biased region" description="Low complexity" evidence="1">
    <location>
        <begin position="1572"/>
        <end position="1585"/>
    </location>
</feature>